<dbReference type="Proteomes" id="UP000653275">
    <property type="component" value="Unassembled WGS sequence"/>
</dbReference>
<accession>A0AAP2AFB7</accession>
<protein>
    <submittedName>
        <fullName evidence="2">Superinfection immunity protein</fullName>
    </submittedName>
</protein>
<evidence type="ECO:0000313" key="3">
    <source>
        <dbReference type="Proteomes" id="UP000653275"/>
    </source>
</evidence>
<dbReference type="Pfam" id="PF14373">
    <property type="entry name" value="Imm_superinfect"/>
    <property type="match status" value="1"/>
</dbReference>
<keyword evidence="1" id="KW-1133">Transmembrane helix</keyword>
<evidence type="ECO:0000313" key="2">
    <source>
        <dbReference type="EMBL" id="MBL5935442.1"/>
    </source>
</evidence>
<comment type="caution">
    <text evidence="2">The sequence shown here is derived from an EMBL/GenBank/DDBJ whole genome shotgun (WGS) entry which is preliminary data.</text>
</comment>
<dbReference type="RefSeq" id="WP_202665944.1">
    <property type="nucleotide sequence ID" value="NZ_JAENMR010000006.1"/>
</dbReference>
<reference evidence="2" key="1">
    <citation type="submission" date="2020-12" db="EMBL/GenBank/DDBJ databases">
        <title>Draft genome sequence of Enterobacter spp., Lelliottia spp. and Serratia spp. isolated from drinking water reservoirs and lakes.</title>
        <authorList>
            <person name="Reitter C."/>
            <person name="Neuhaus K."/>
            <person name="Huegler M."/>
        </authorList>
    </citation>
    <scope>NUCLEOTIDE SEQUENCE</scope>
    <source>
        <strain evidence="2">TZW15</strain>
    </source>
</reference>
<keyword evidence="1" id="KW-0812">Transmembrane</keyword>
<evidence type="ECO:0000256" key="1">
    <source>
        <dbReference type="SAM" id="Phobius"/>
    </source>
</evidence>
<feature type="transmembrane region" description="Helical" evidence="1">
    <location>
        <begin position="6"/>
        <end position="30"/>
    </location>
</feature>
<feature type="transmembrane region" description="Helical" evidence="1">
    <location>
        <begin position="42"/>
        <end position="68"/>
    </location>
</feature>
<sequence length="98" mass="10741">MTEFIFFILSLSWFFLLGASVISLAGYFVPSIIAGVRGHKDLWAIIILNLLLGWTFLGWVIALIWSVIERGNGPTGGEGATGEQSKAEKLFTAFTSMK</sequence>
<dbReference type="InterPro" id="IPR016410">
    <property type="entry name" value="Phage_imm"/>
</dbReference>
<gene>
    <name evidence="2" type="ORF">I7V27_13440</name>
</gene>
<proteinExistence type="predicted"/>
<organism evidence="2 3">
    <name type="scientific">Lelliottia amnigena</name>
    <name type="common">Enterobacter amnigenus</name>
    <dbReference type="NCBI Taxonomy" id="61646"/>
    <lineage>
        <taxon>Bacteria</taxon>
        <taxon>Pseudomonadati</taxon>
        <taxon>Pseudomonadota</taxon>
        <taxon>Gammaproteobacteria</taxon>
        <taxon>Enterobacterales</taxon>
        <taxon>Enterobacteriaceae</taxon>
        <taxon>Lelliottia</taxon>
    </lineage>
</organism>
<dbReference type="EMBL" id="JAENMS010000006">
    <property type="protein sequence ID" value="MBL5935442.1"/>
    <property type="molecule type" value="Genomic_DNA"/>
</dbReference>
<dbReference type="AlphaFoldDB" id="A0AAP2AFB7"/>
<name>A0AAP2AFB7_LELAM</name>
<keyword evidence="1" id="KW-0472">Membrane</keyword>